<evidence type="ECO:0000259" key="3">
    <source>
        <dbReference type="Pfam" id="PF01575"/>
    </source>
</evidence>
<feature type="region of interest" description="Disordered" evidence="2">
    <location>
        <begin position="149"/>
        <end position="184"/>
    </location>
</feature>
<dbReference type="PANTHER" id="PTHR43841:SF1">
    <property type="entry name" value="3-HYDROXYACYL-THIOESTER DEHYDRATASE X"/>
    <property type="match status" value="1"/>
</dbReference>
<dbReference type="SUPFAM" id="SSF54637">
    <property type="entry name" value="Thioesterase/thiol ester dehydrase-isomerase"/>
    <property type="match status" value="2"/>
</dbReference>
<feature type="compositionally biased region" description="Low complexity" evidence="2">
    <location>
        <begin position="151"/>
        <end position="172"/>
    </location>
</feature>
<dbReference type="RefSeq" id="WP_212530214.1">
    <property type="nucleotide sequence ID" value="NZ_JAGSOG010000106.1"/>
</dbReference>
<protein>
    <recommendedName>
        <fullName evidence="3">MaoC-like domain-containing protein</fullName>
    </recommendedName>
</protein>
<dbReference type="InterPro" id="IPR002539">
    <property type="entry name" value="MaoC-like_dom"/>
</dbReference>
<evidence type="ECO:0000313" key="5">
    <source>
        <dbReference type="Proteomes" id="UP000675781"/>
    </source>
</evidence>
<evidence type="ECO:0000256" key="1">
    <source>
        <dbReference type="ARBA" id="ARBA00005254"/>
    </source>
</evidence>
<dbReference type="Proteomes" id="UP000675781">
    <property type="component" value="Unassembled WGS sequence"/>
</dbReference>
<dbReference type="InterPro" id="IPR029069">
    <property type="entry name" value="HotDog_dom_sf"/>
</dbReference>
<evidence type="ECO:0000313" key="4">
    <source>
        <dbReference type="EMBL" id="MBR7835725.1"/>
    </source>
</evidence>
<feature type="domain" description="MaoC-like" evidence="3">
    <location>
        <begin position="192"/>
        <end position="267"/>
    </location>
</feature>
<dbReference type="EMBL" id="JAGSOG010000106">
    <property type="protein sequence ID" value="MBR7835725.1"/>
    <property type="molecule type" value="Genomic_DNA"/>
</dbReference>
<name>A0A941INS3_9ACTN</name>
<dbReference type="AlphaFoldDB" id="A0A941INS3"/>
<dbReference type="PANTHER" id="PTHR43841">
    <property type="entry name" value="3-HYDROXYACYL-THIOESTER DEHYDRATASE HTDX-RELATED"/>
    <property type="match status" value="1"/>
</dbReference>
<dbReference type="Gene3D" id="3.10.129.10">
    <property type="entry name" value="Hotdog Thioesterase"/>
    <property type="match status" value="1"/>
</dbReference>
<organism evidence="4 5">
    <name type="scientific">Actinospica durhamensis</name>
    <dbReference type="NCBI Taxonomy" id="1508375"/>
    <lineage>
        <taxon>Bacteria</taxon>
        <taxon>Bacillati</taxon>
        <taxon>Actinomycetota</taxon>
        <taxon>Actinomycetes</taxon>
        <taxon>Catenulisporales</taxon>
        <taxon>Actinospicaceae</taxon>
        <taxon>Actinospica</taxon>
    </lineage>
</organism>
<sequence length="291" mass="31764">MGSAASSLTGSYVRALLPKRRAGAWVQAGMERTDVAVAPAALTRYRRLCGFAPDGPVPATYPHLTAFPLAMALMTRRDFPFPVLGLVHLANEIEQLEPLDEDRRLGYRVWIEKPREHPRGAAFDVLAEAHDAGERRILWRATSTYLRRAKPSAASRRPHATSASSSSASRPADTPPPPPGAEPWYLPADLGRAYAAVSGDRNPIHLYPGTARLFGYPHPIAHGMWTAARCLAALAAADLPDRFRLRVEFHAPVPLPSTVLFHAAQTTDIRDFSLSSADTGRRHLHGDLAPL</sequence>
<proteinExistence type="inferred from homology"/>
<comment type="similarity">
    <text evidence="1">Belongs to the enoyl-CoA hydratase/isomerase family.</text>
</comment>
<reference evidence="4" key="1">
    <citation type="submission" date="2021-04" db="EMBL/GenBank/DDBJ databases">
        <title>Genome based classification of Actinospica acidithermotolerans sp. nov., an actinobacterium isolated from an Indonesian hot spring.</title>
        <authorList>
            <person name="Kusuma A.B."/>
            <person name="Putra K.E."/>
            <person name="Nafisah S."/>
            <person name="Loh J."/>
            <person name="Nouioui I."/>
            <person name="Goodfellow M."/>
        </authorList>
    </citation>
    <scope>NUCLEOTIDE SEQUENCE</scope>
    <source>
        <strain evidence="4">CSCA 57</strain>
    </source>
</reference>
<keyword evidence="5" id="KW-1185">Reference proteome</keyword>
<dbReference type="Pfam" id="PF01575">
    <property type="entry name" value="MaoC_dehydratas"/>
    <property type="match status" value="1"/>
</dbReference>
<comment type="caution">
    <text evidence="4">The sequence shown here is derived from an EMBL/GenBank/DDBJ whole genome shotgun (WGS) entry which is preliminary data.</text>
</comment>
<accession>A0A941INS3</accession>
<evidence type="ECO:0000256" key="2">
    <source>
        <dbReference type="SAM" id="MobiDB-lite"/>
    </source>
</evidence>
<gene>
    <name evidence="4" type="ORF">KDL01_20785</name>
</gene>